<evidence type="ECO:0000313" key="2">
    <source>
        <dbReference type="EMBL" id="ETR68388.1"/>
    </source>
</evidence>
<sequence>MSIYNSKTKNLTQKYFFQKKFWVRKINCELYIFKNNVKWGNTMKQSQIIFIGLLILFSGCALPMRPVCIHNDEICQPKTNFTERWYDYYEWAMTYKDCQCYDLAVNDFNTAISRRPHDKRRMNTYGMHNIDYFPHREKGIVLFHQNKFDEAEDELERSIQSQPSAKAHEFLNRVRKSIIEQKSHDISIPDIQLECPQSHSHSSQSSYQCEILTKDEEIRVQGMVADPHYLSEILIDQSFVLIDLSRQFIPIHHMFKLPEGDHTIPITATNLMGISRTVRLRIQVDRSGPLISVDQWTDHSITGQVMDNSKIQSLTANGRNIPVETDTKTTFVISPLPHEKSITIIASDTLDNQTSATFKRSLWTSHYHHQKLMASNEQKTISDTTVLANMPESMQIKLFELKESDIFFREHALVHGEVIGKHNLSLLTIDIQKPDSDNWQQVLKKTFQKGRYIVFNQSIKLEPGNNKIRMKAMDMCGHSNERIVEIQRKIPEAMKIECRYAMNVMPFKPIHVSEDFAQIVSQFFLQKMVNQHRFQVLEQSNGTFTHLFQKTPARFTCEGIINQSTDGTEVLLRIYDHSTSKIVYADIFDEFIDKNPKQLSSDINILVQKIMQMFPLVIIQLTHVEKNQYIAFFNHNQFPIDWEFIAYTNQCSDQLRGSDTIIIGDACIKEKRDDSSCQINVFPKTISKKARWIISK</sequence>
<dbReference type="Proteomes" id="UP000189670">
    <property type="component" value="Unassembled WGS sequence"/>
</dbReference>
<reference evidence="3" key="1">
    <citation type="submission" date="2012-11" db="EMBL/GenBank/DDBJ databases">
        <authorList>
            <person name="Lucero-Rivera Y.E."/>
            <person name="Tovar-Ramirez D."/>
        </authorList>
    </citation>
    <scope>NUCLEOTIDE SEQUENCE [LARGE SCALE GENOMIC DNA]</scope>
    <source>
        <strain evidence="3">Araruama</strain>
    </source>
</reference>
<evidence type="ECO:0000256" key="1">
    <source>
        <dbReference type="SAM" id="Phobius"/>
    </source>
</evidence>
<dbReference type="InterPro" id="IPR011990">
    <property type="entry name" value="TPR-like_helical_dom_sf"/>
</dbReference>
<keyword evidence="1" id="KW-0812">Transmembrane</keyword>
<organism evidence="2 3">
    <name type="scientific">Candidatus Magnetoglobus multicellularis str. Araruama</name>
    <dbReference type="NCBI Taxonomy" id="890399"/>
    <lineage>
        <taxon>Bacteria</taxon>
        <taxon>Pseudomonadati</taxon>
        <taxon>Thermodesulfobacteriota</taxon>
        <taxon>Desulfobacteria</taxon>
        <taxon>Desulfobacterales</taxon>
        <taxon>Desulfobacteraceae</taxon>
        <taxon>Candidatus Magnetoglobus</taxon>
    </lineage>
</organism>
<dbReference type="EMBL" id="ATBP01000973">
    <property type="protein sequence ID" value="ETR68388.1"/>
    <property type="molecule type" value="Genomic_DNA"/>
</dbReference>
<name>A0A1V1P0R6_9BACT</name>
<feature type="transmembrane region" description="Helical" evidence="1">
    <location>
        <begin position="48"/>
        <end position="67"/>
    </location>
</feature>
<protein>
    <submittedName>
        <fullName evidence="2">Uncharacterized protein</fullName>
    </submittedName>
</protein>
<keyword evidence="1" id="KW-0472">Membrane</keyword>
<proteinExistence type="predicted"/>
<keyword evidence="1" id="KW-1133">Transmembrane helix</keyword>
<evidence type="ECO:0000313" key="3">
    <source>
        <dbReference type="Proteomes" id="UP000189670"/>
    </source>
</evidence>
<dbReference type="SMART" id="SM00028">
    <property type="entry name" value="TPR"/>
    <property type="match status" value="2"/>
</dbReference>
<gene>
    <name evidence="2" type="ORF">OMM_04599</name>
</gene>
<dbReference type="AlphaFoldDB" id="A0A1V1P0R6"/>
<dbReference type="Gene3D" id="1.25.40.10">
    <property type="entry name" value="Tetratricopeptide repeat domain"/>
    <property type="match status" value="1"/>
</dbReference>
<comment type="caution">
    <text evidence="2">The sequence shown here is derived from an EMBL/GenBank/DDBJ whole genome shotgun (WGS) entry which is preliminary data.</text>
</comment>
<dbReference type="SUPFAM" id="SSF48452">
    <property type="entry name" value="TPR-like"/>
    <property type="match status" value="1"/>
</dbReference>
<dbReference type="InterPro" id="IPR019734">
    <property type="entry name" value="TPR_rpt"/>
</dbReference>
<accession>A0A1V1P0R6</accession>